<accession>A0ABQ5EI11</accession>
<dbReference type="Proteomes" id="UP001151760">
    <property type="component" value="Unassembled WGS sequence"/>
</dbReference>
<gene>
    <name evidence="1" type="ORF">Tco_0976595</name>
</gene>
<organism evidence="1 2">
    <name type="scientific">Tanacetum coccineum</name>
    <dbReference type="NCBI Taxonomy" id="301880"/>
    <lineage>
        <taxon>Eukaryota</taxon>
        <taxon>Viridiplantae</taxon>
        <taxon>Streptophyta</taxon>
        <taxon>Embryophyta</taxon>
        <taxon>Tracheophyta</taxon>
        <taxon>Spermatophyta</taxon>
        <taxon>Magnoliopsida</taxon>
        <taxon>eudicotyledons</taxon>
        <taxon>Gunneridae</taxon>
        <taxon>Pentapetalae</taxon>
        <taxon>asterids</taxon>
        <taxon>campanulids</taxon>
        <taxon>Asterales</taxon>
        <taxon>Asteraceae</taxon>
        <taxon>Asteroideae</taxon>
        <taxon>Anthemideae</taxon>
        <taxon>Anthemidinae</taxon>
        <taxon>Tanacetum</taxon>
    </lineage>
</organism>
<proteinExistence type="predicted"/>
<reference evidence="1" key="2">
    <citation type="submission" date="2022-01" db="EMBL/GenBank/DDBJ databases">
        <authorList>
            <person name="Yamashiro T."/>
            <person name="Shiraishi A."/>
            <person name="Satake H."/>
            <person name="Nakayama K."/>
        </authorList>
    </citation>
    <scope>NUCLEOTIDE SEQUENCE</scope>
</reference>
<evidence type="ECO:0000313" key="1">
    <source>
        <dbReference type="EMBL" id="GJT50438.1"/>
    </source>
</evidence>
<reference evidence="1" key="1">
    <citation type="journal article" date="2022" name="Int. J. Mol. Sci.">
        <title>Draft Genome of Tanacetum Coccineum: Genomic Comparison of Closely Related Tanacetum-Family Plants.</title>
        <authorList>
            <person name="Yamashiro T."/>
            <person name="Shiraishi A."/>
            <person name="Nakayama K."/>
            <person name="Satake H."/>
        </authorList>
    </citation>
    <scope>NUCLEOTIDE SEQUENCE</scope>
</reference>
<sequence>MVGSLCIIFRGDKLRGIHVVVEECTKLKRPKNLEWFKEKMLLAQALEARVVLDEEQMAFLADDGERIATGQDTQALTTTTIL</sequence>
<comment type="caution">
    <text evidence="1">The sequence shown here is derived from an EMBL/GenBank/DDBJ whole genome shotgun (WGS) entry which is preliminary data.</text>
</comment>
<keyword evidence="2" id="KW-1185">Reference proteome</keyword>
<name>A0ABQ5EI11_9ASTR</name>
<protein>
    <submittedName>
        <fullName evidence="1">Uncharacterized protein</fullName>
    </submittedName>
</protein>
<evidence type="ECO:0000313" key="2">
    <source>
        <dbReference type="Proteomes" id="UP001151760"/>
    </source>
</evidence>
<dbReference type="EMBL" id="BQNB010016320">
    <property type="protein sequence ID" value="GJT50438.1"/>
    <property type="molecule type" value="Genomic_DNA"/>
</dbReference>